<evidence type="ECO:0000259" key="6">
    <source>
        <dbReference type="PROSITE" id="PS50262"/>
    </source>
</evidence>
<evidence type="ECO:0000313" key="7">
    <source>
        <dbReference type="EMBL" id="CAD5235261.1"/>
    </source>
</evidence>
<feature type="transmembrane region" description="Helical" evidence="5">
    <location>
        <begin position="102"/>
        <end position="124"/>
    </location>
</feature>
<evidence type="ECO:0000256" key="3">
    <source>
        <dbReference type="ARBA" id="ARBA00022989"/>
    </source>
</evidence>
<name>A0A1I7RK30_BURXY</name>
<evidence type="ECO:0000256" key="1">
    <source>
        <dbReference type="ARBA" id="ARBA00004370"/>
    </source>
</evidence>
<evidence type="ECO:0000256" key="4">
    <source>
        <dbReference type="ARBA" id="ARBA00023136"/>
    </source>
</evidence>
<feature type="transmembrane region" description="Helical" evidence="5">
    <location>
        <begin position="226"/>
        <end position="251"/>
    </location>
</feature>
<dbReference type="SUPFAM" id="SSF81321">
    <property type="entry name" value="Family A G protein-coupled receptor-like"/>
    <property type="match status" value="1"/>
</dbReference>
<reference evidence="8" key="2">
    <citation type="submission" date="2020-08" db="EMBL/GenBank/DDBJ databases">
        <authorList>
            <person name="Kikuchi T."/>
        </authorList>
    </citation>
    <scope>NUCLEOTIDE SEQUENCE</scope>
    <source>
        <strain evidence="7">Ka4C1</strain>
    </source>
</reference>
<organism evidence="9 11">
    <name type="scientific">Bursaphelenchus xylophilus</name>
    <name type="common">Pinewood nematode worm</name>
    <name type="synonym">Aphelenchoides xylophilus</name>
    <dbReference type="NCBI Taxonomy" id="6326"/>
    <lineage>
        <taxon>Eukaryota</taxon>
        <taxon>Metazoa</taxon>
        <taxon>Ecdysozoa</taxon>
        <taxon>Nematoda</taxon>
        <taxon>Chromadorea</taxon>
        <taxon>Rhabditida</taxon>
        <taxon>Tylenchina</taxon>
        <taxon>Tylenchomorpha</taxon>
        <taxon>Aphelenchoidea</taxon>
        <taxon>Aphelenchoididae</taxon>
        <taxon>Bursaphelenchus</taxon>
    </lineage>
</organism>
<dbReference type="GO" id="GO:0004930">
    <property type="term" value="F:G protein-coupled receptor activity"/>
    <property type="evidence" value="ECO:0007669"/>
    <property type="project" value="InterPro"/>
</dbReference>
<evidence type="ECO:0000313" key="10">
    <source>
        <dbReference type="Proteomes" id="UP000659654"/>
    </source>
</evidence>
<dbReference type="AlphaFoldDB" id="A0A1I7RK30"/>
<dbReference type="Pfam" id="PF10320">
    <property type="entry name" value="7TM_GPCR_Srsx"/>
    <property type="match status" value="1"/>
</dbReference>
<dbReference type="Gene3D" id="1.20.1070.10">
    <property type="entry name" value="Rhodopsin 7-helix transmembrane proteins"/>
    <property type="match status" value="1"/>
</dbReference>
<keyword evidence="4 5" id="KW-0472">Membrane</keyword>
<feature type="domain" description="G-protein coupled receptors family 1 profile" evidence="6">
    <location>
        <begin position="41"/>
        <end position="281"/>
    </location>
</feature>
<dbReference type="EMBL" id="CAJFCV020000006">
    <property type="protein sequence ID" value="CAG9131547.1"/>
    <property type="molecule type" value="Genomic_DNA"/>
</dbReference>
<accession>A0A1I7RK30</accession>
<dbReference type="PRINTS" id="PR00237">
    <property type="entry name" value="GPCRRHODOPSN"/>
</dbReference>
<dbReference type="OrthoDB" id="5820127at2759"/>
<dbReference type="eggNOG" id="ENOG502SVR2">
    <property type="taxonomic scope" value="Eukaryota"/>
</dbReference>
<feature type="transmembrane region" description="Helical" evidence="5">
    <location>
        <begin position="186"/>
        <end position="205"/>
    </location>
</feature>
<evidence type="ECO:0000313" key="8">
    <source>
        <dbReference type="EMBL" id="CAG9131547.1"/>
    </source>
</evidence>
<feature type="transmembrane region" description="Helical" evidence="5">
    <location>
        <begin position="136"/>
        <end position="159"/>
    </location>
</feature>
<dbReference type="PANTHER" id="PTHR23360:SF5">
    <property type="entry name" value="G-PROTEIN COUPLED RECEPTORS FAMILY 1 PROFILE DOMAIN-CONTAINING PROTEIN"/>
    <property type="match status" value="1"/>
</dbReference>
<dbReference type="WBParaSite" id="BXY_0106200.1">
    <property type="protein sequence ID" value="BXY_0106200.1"/>
    <property type="gene ID" value="BXY_0106200"/>
</dbReference>
<dbReference type="InterPro" id="IPR019424">
    <property type="entry name" value="7TM_GPCR_Srsx"/>
</dbReference>
<dbReference type="PROSITE" id="PS50262">
    <property type="entry name" value="G_PROTEIN_RECEP_F1_2"/>
    <property type="match status" value="1"/>
</dbReference>
<dbReference type="GO" id="GO:0016020">
    <property type="term" value="C:membrane"/>
    <property type="evidence" value="ECO:0007669"/>
    <property type="project" value="UniProtKB-SubCell"/>
</dbReference>
<reference evidence="11" key="1">
    <citation type="submission" date="2016-11" db="UniProtKB">
        <authorList>
            <consortium name="WormBaseParasite"/>
        </authorList>
    </citation>
    <scope>IDENTIFICATION</scope>
</reference>
<gene>
    <name evidence="7" type="ORF">BXYJ_LOCUS15352</name>
</gene>
<comment type="subcellular location">
    <subcellularLocation>
        <location evidence="1">Membrane</location>
    </subcellularLocation>
</comment>
<evidence type="ECO:0000313" key="11">
    <source>
        <dbReference type="WBParaSite" id="BXY_0106200.1"/>
    </source>
</evidence>
<evidence type="ECO:0000256" key="2">
    <source>
        <dbReference type="ARBA" id="ARBA00022692"/>
    </source>
</evidence>
<keyword evidence="2 5" id="KW-0812">Transmembrane</keyword>
<keyword evidence="3 5" id="KW-1133">Transmembrane helix</keyword>
<dbReference type="Proteomes" id="UP000582659">
    <property type="component" value="Unassembled WGS sequence"/>
</dbReference>
<feature type="transmembrane region" description="Helical" evidence="5">
    <location>
        <begin position="20"/>
        <end position="40"/>
    </location>
</feature>
<evidence type="ECO:0000313" key="9">
    <source>
        <dbReference type="Proteomes" id="UP000095284"/>
    </source>
</evidence>
<evidence type="ECO:0000256" key="5">
    <source>
        <dbReference type="SAM" id="Phobius"/>
    </source>
</evidence>
<dbReference type="EMBL" id="CAJFDI010000006">
    <property type="protein sequence ID" value="CAD5235261.1"/>
    <property type="molecule type" value="Genomic_DNA"/>
</dbReference>
<feature type="transmembrane region" description="Helical" evidence="5">
    <location>
        <begin position="257"/>
        <end position="281"/>
    </location>
</feature>
<keyword evidence="10" id="KW-1185">Reference proteome</keyword>
<dbReference type="Proteomes" id="UP000095284">
    <property type="component" value="Unplaced"/>
</dbReference>
<dbReference type="InterPro" id="IPR047130">
    <property type="entry name" value="7TM_GPCR_Srsx_nematod"/>
</dbReference>
<dbReference type="SMART" id="SM01381">
    <property type="entry name" value="7TM_GPCR_Srsx"/>
    <property type="match status" value="1"/>
</dbReference>
<dbReference type="InterPro" id="IPR017452">
    <property type="entry name" value="GPCR_Rhodpsn_7TM"/>
</dbReference>
<dbReference type="PANTHER" id="PTHR23360">
    <property type="entry name" value="G-PROTEIN COUPLED RECEPTORS FAMILY 1 PROFILE DOMAIN-CONTAINING PROTEIN-RELATED"/>
    <property type="match status" value="1"/>
</dbReference>
<dbReference type="InterPro" id="IPR000276">
    <property type="entry name" value="GPCR_Rhodpsn"/>
</dbReference>
<dbReference type="Proteomes" id="UP000659654">
    <property type="component" value="Unassembled WGS sequence"/>
</dbReference>
<sequence>MVFKSISHFQLYKTYYGKGVNINILLPAIFYFSLMLFSYFGNGLIISATIINKNLHGSYNIFVSLACLGDIMHQSCHWAFFINMVSGNNFIPYNICFYIQSFFLMGATVSIMMTFFVGVDRFLGVMFPTFYRNMRIGIYIGITVVITAAFSLYDLYLALMHVFTPYGKEPVMCVIIDAMGGNAADFWFDLCVILTILDVLLYSAVYIKLRLTTSASDNMRKVFRSLAVMMVFVVVGWMLNAFVRSILLPYAGIPIEYWFYFADYFGLFCNIASSTNVIILYTMSKEYRSTFQSIIGRVIPAVKEASGRTKLYVGKSSVTPAKGQI</sequence>
<proteinExistence type="predicted"/>
<feature type="transmembrane region" description="Helical" evidence="5">
    <location>
        <begin position="61"/>
        <end position="82"/>
    </location>
</feature>
<protein>
    <submittedName>
        <fullName evidence="7">(pine wood nematode) hypothetical protein</fullName>
    </submittedName>
    <submittedName>
        <fullName evidence="11">G_PROTEIN_RECEP_F1_2 domain-containing protein</fullName>
    </submittedName>
</protein>